<keyword evidence="2" id="KW-0472">Membrane</keyword>
<feature type="transmembrane region" description="Helical" evidence="2">
    <location>
        <begin position="155"/>
        <end position="175"/>
    </location>
</feature>
<dbReference type="AlphaFoldDB" id="A0A8S2U637"/>
<dbReference type="PANTHER" id="PTHR33053">
    <property type="entry name" value="PROTEIN, PUTATIVE-RELATED"/>
    <property type="match status" value="1"/>
</dbReference>
<proteinExistence type="predicted"/>
<feature type="region of interest" description="Disordered" evidence="1">
    <location>
        <begin position="712"/>
        <end position="756"/>
    </location>
</feature>
<name>A0A8S2U637_9BILA</name>
<keyword evidence="2" id="KW-1133">Transmembrane helix</keyword>
<sequence length="756" mass="87378">MQRDDSCPSCSIKNKPNSELCIFSINEELERVVRSNINLIQWYRLPQNQLIADIVNGEWYKRNRSDELQLTFMLSTDGKPIVKSKRTRTSVWPILGFLVEVPYPIRENINNAILLGLWHSPATPSCSLLLDKIVNSMKLLIATGFNIYINNIKSFFLFSIPISSIFIVGMIHFSIKVQLFSGDLPARAKCNQLVSHNGFYACSRCLFQGRRCPPPCSKHTLYQWQHFIEKPQQQRTQTNINLCAKKLDAVNKNVLGVIGSTPLSSILSIPLQSTFDYFHLVLEIHFRFLLSEWHNIIKQNPKAIIFINEFINEIKYPHSFNRRPTEFSNFHKWKASELRSFMLYIIMPLLIKLRLNIPNCFPEVFLSHFLLLYVYVRVLHNLTDLGDVLNMPMFIHFYLSKFSSLYDQCKELYSVHALVHLWQQVQRHGSLAFHSLFASESALQVFEKLSHGSVFLGEQISYWWCVFQQLHSKHIKVMSKRITTSGSMTPGRIRKSPPVSSNTQRAFEYDMDDFEADENEFDGNYPIIRDVPFYSQQQGQSSIQISNHNKNTGFYYTPQTKRKRVQDQVADSPDSFKEQLDLLQNILKDVNRKVDILNTKEDAFQKKLDHVHQHLGSLIRKGNKNPTPNEPPVELPIIEYNKKKLLAEPIGPTPGCLMKRLVNQLFNKEEIMEGKHEADNERTQKIKEAVQAYFFQGGEEKLTGFWDNEGKITRGNQPRGHVHRNKPLPEKQIQTTSRTTTDDNAGEESVADAGII</sequence>
<dbReference type="Proteomes" id="UP000681967">
    <property type="component" value="Unassembled WGS sequence"/>
</dbReference>
<feature type="compositionally biased region" description="Polar residues" evidence="1">
    <location>
        <begin position="732"/>
        <end position="743"/>
    </location>
</feature>
<evidence type="ECO:0000313" key="4">
    <source>
        <dbReference type="Proteomes" id="UP000681967"/>
    </source>
</evidence>
<gene>
    <name evidence="3" type="ORF">BYL167_LOCUS27475</name>
</gene>
<organism evidence="3 4">
    <name type="scientific">Rotaria magnacalcarata</name>
    <dbReference type="NCBI Taxonomy" id="392030"/>
    <lineage>
        <taxon>Eukaryota</taxon>
        <taxon>Metazoa</taxon>
        <taxon>Spiralia</taxon>
        <taxon>Gnathifera</taxon>
        <taxon>Rotifera</taxon>
        <taxon>Eurotatoria</taxon>
        <taxon>Bdelloidea</taxon>
        <taxon>Philodinida</taxon>
        <taxon>Philodinidae</taxon>
        <taxon>Rotaria</taxon>
    </lineage>
</organism>
<evidence type="ECO:0000256" key="1">
    <source>
        <dbReference type="SAM" id="MobiDB-lite"/>
    </source>
</evidence>
<dbReference type="EMBL" id="CAJOBH010035597">
    <property type="protein sequence ID" value="CAF4300611.1"/>
    <property type="molecule type" value="Genomic_DNA"/>
</dbReference>
<reference evidence="3" key="1">
    <citation type="submission" date="2021-02" db="EMBL/GenBank/DDBJ databases">
        <authorList>
            <person name="Nowell W R."/>
        </authorList>
    </citation>
    <scope>NUCLEOTIDE SEQUENCE</scope>
</reference>
<protein>
    <submittedName>
        <fullName evidence="3">Uncharacterized protein</fullName>
    </submittedName>
</protein>
<accession>A0A8S2U637</accession>
<comment type="caution">
    <text evidence="3">The sequence shown here is derived from an EMBL/GenBank/DDBJ whole genome shotgun (WGS) entry which is preliminary data.</text>
</comment>
<evidence type="ECO:0000313" key="3">
    <source>
        <dbReference type="EMBL" id="CAF4300611.1"/>
    </source>
</evidence>
<keyword evidence="2" id="KW-0812">Transmembrane</keyword>
<evidence type="ECO:0000256" key="2">
    <source>
        <dbReference type="SAM" id="Phobius"/>
    </source>
</evidence>